<gene>
    <name evidence="2" type="ORF">HED64_07350</name>
</gene>
<dbReference type="InterPro" id="IPR005184">
    <property type="entry name" value="DUF306_Meta_HslJ"/>
</dbReference>
<dbReference type="Pfam" id="PF03724">
    <property type="entry name" value="META"/>
    <property type="match status" value="1"/>
</dbReference>
<dbReference type="RefSeq" id="WP_168151394.1">
    <property type="nucleotide sequence ID" value="NZ_JAAWVT010000002.1"/>
</dbReference>
<evidence type="ECO:0000313" key="2">
    <source>
        <dbReference type="EMBL" id="NKG20527.1"/>
    </source>
</evidence>
<feature type="domain" description="DUF306" evidence="1">
    <location>
        <begin position="2"/>
        <end position="71"/>
    </location>
</feature>
<dbReference type="Gene3D" id="2.40.128.270">
    <property type="match status" value="1"/>
</dbReference>
<proteinExistence type="predicted"/>
<organism evidence="2 3">
    <name type="scientific">Paeniglutamicibacter terrestris</name>
    <dbReference type="NCBI Taxonomy" id="2723403"/>
    <lineage>
        <taxon>Bacteria</taxon>
        <taxon>Bacillati</taxon>
        <taxon>Actinomycetota</taxon>
        <taxon>Actinomycetes</taxon>
        <taxon>Micrococcales</taxon>
        <taxon>Micrococcaceae</taxon>
        <taxon>Paeniglutamicibacter</taxon>
    </lineage>
</organism>
<keyword evidence="3" id="KW-1185">Reference proteome</keyword>
<sequence length="82" mass="8788">MLWFAPEGYFNGNDGCNSLNGTWTGAGMTFELREMTMTLVACLGMDTWLSGAAVVRVDGETLRVSDKNGVEIGTLPRLNVAG</sequence>
<reference evidence="2 3" key="1">
    <citation type="submission" date="2020-04" db="EMBL/GenBank/DDBJ databases">
        <title>Paeniglutamicibacter sp. ANT13_2, a novel actinomycete isolated from sediment in Antarctica.</title>
        <authorList>
            <person name="Sakdapetsiri C."/>
            <person name="Pinyakong O."/>
        </authorList>
    </citation>
    <scope>NUCLEOTIDE SEQUENCE [LARGE SCALE GENOMIC DNA]</scope>
    <source>
        <strain evidence="2 3">ANT13_2</strain>
    </source>
</reference>
<comment type="caution">
    <text evidence="2">The sequence shown here is derived from an EMBL/GenBank/DDBJ whole genome shotgun (WGS) entry which is preliminary data.</text>
</comment>
<protein>
    <submittedName>
        <fullName evidence="2">META domain-containing protein</fullName>
    </submittedName>
</protein>
<dbReference type="Proteomes" id="UP000746595">
    <property type="component" value="Unassembled WGS sequence"/>
</dbReference>
<accession>A0ABX1G2P8</accession>
<name>A0ABX1G2P8_9MICC</name>
<evidence type="ECO:0000313" key="3">
    <source>
        <dbReference type="Proteomes" id="UP000746595"/>
    </source>
</evidence>
<dbReference type="InterPro" id="IPR038670">
    <property type="entry name" value="HslJ-like_sf"/>
</dbReference>
<dbReference type="EMBL" id="JAAWVT010000002">
    <property type="protein sequence ID" value="NKG20527.1"/>
    <property type="molecule type" value="Genomic_DNA"/>
</dbReference>
<evidence type="ECO:0000259" key="1">
    <source>
        <dbReference type="Pfam" id="PF03724"/>
    </source>
</evidence>